<evidence type="ECO:0000313" key="3">
    <source>
        <dbReference type="Proteomes" id="UP000699691"/>
    </source>
</evidence>
<feature type="domain" description="AAA+ ATPase" evidence="1">
    <location>
        <begin position="144"/>
        <end position="288"/>
    </location>
</feature>
<dbReference type="InterPro" id="IPR027417">
    <property type="entry name" value="P-loop_NTPase"/>
</dbReference>
<reference evidence="2" key="2">
    <citation type="journal article" date="2021" name="Microbiome">
        <title>Successional dynamics and alternative stable states in a saline activated sludge microbial community over 9 years.</title>
        <authorList>
            <person name="Wang Y."/>
            <person name="Ye J."/>
            <person name="Ju F."/>
            <person name="Liu L."/>
            <person name="Boyd J.A."/>
            <person name="Deng Y."/>
            <person name="Parks D.H."/>
            <person name="Jiang X."/>
            <person name="Yin X."/>
            <person name="Woodcroft B.J."/>
            <person name="Tyson G.W."/>
            <person name="Hugenholtz P."/>
            <person name="Polz M.F."/>
            <person name="Zhang T."/>
        </authorList>
    </citation>
    <scope>NUCLEOTIDE SEQUENCE</scope>
    <source>
        <strain evidence="2">HKST-UBA02</strain>
    </source>
</reference>
<dbReference type="AlphaFoldDB" id="A0A955RVX9"/>
<dbReference type="GO" id="GO:0051131">
    <property type="term" value="P:chaperone-mediated protein complex assembly"/>
    <property type="evidence" value="ECO:0007669"/>
    <property type="project" value="TreeGrafter"/>
</dbReference>
<organism evidence="2 3">
    <name type="scientific">candidate division WWE3 bacterium</name>
    <dbReference type="NCBI Taxonomy" id="2053526"/>
    <lineage>
        <taxon>Bacteria</taxon>
        <taxon>Katanobacteria</taxon>
    </lineage>
</organism>
<dbReference type="InterPro" id="IPR054594">
    <property type="entry name" value="Lon_lid"/>
</dbReference>
<dbReference type="Pfam" id="PF22667">
    <property type="entry name" value="Lon_lid"/>
    <property type="match status" value="1"/>
</dbReference>
<dbReference type="GO" id="GO:0006515">
    <property type="term" value="P:protein quality control for misfolded or incompletely synthesized proteins"/>
    <property type="evidence" value="ECO:0007669"/>
    <property type="project" value="TreeGrafter"/>
</dbReference>
<dbReference type="Proteomes" id="UP000699691">
    <property type="component" value="Unassembled WGS sequence"/>
</dbReference>
<dbReference type="GO" id="GO:0005524">
    <property type="term" value="F:ATP binding"/>
    <property type="evidence" value="ECO:0007669"/>
    <property type="project" value="InterPro"/>
</dbReference>
<dbReference type="InterPro" id="IPR003959">
    <property type="entry name" value="ATPase_AAA_core"/>
</dbReference>
<comment type="caution">
    <text evidence="2">The sequence shown here is derived from an EMBL/GenBank/DDBJ whole genome shotgun (WGS) entry which is preliminary data.</text>
</comment>
<gene>
    <name evidence="2" type="ORF">KC573_00570</name>
</gene>
<dbReference type="EMBL" id="JAGQKY010000013">
    <property type="protein sequence ID" value="MCA9397299.1"/>
    <property type="molecule type" value="Genomic_DNA"/>
</dbReference>
<accession>A0A955RVX9</accession>
<proteinExistence type="predicted"/>
<dbReference type="GO" id="GO:0003697">
    <property type="term" value="F:single-stranded DNA binding"/>
    <property type="evidence" value="ECO:0007669"/>
    <property type="project" value="TreeGrafter"/>
</dbReference>
<dbReference type="Pfam" id="PF00004">
    <property type="entry name" value="AAA"/>
    <property type="match status" value="1"/>
</dbReference>
<sequence>MDDTTAPGTELEVTFKPPGDAPTEVQVLVDQVQSADIPDELRAKVFRELESLTRQYGTAGYNSQLDETSRYINWVLRIPWVQKSEDNLDLDKARHILETTHFGLDSIKERILEYIAIINLQIQSVDNAESQDARNELTKQGAMASPVLFFVGLPGIGKTSISYTIAKSMNRKFERIPMGGMGDALQLRGQSRMHTEAEPGLIIKALVNAGTRNPVILLDEIDRTADQARAQIMGVMLELLDPQQNFAFRDHYIDYPVDLSNVMFLASANNTGGISNAVLDRMEVIKMPGYSDDEKIVIARDYLLPRQLKVTGMPEDAITFDEDVWTQITRPLGFDAGIRTMERTINAIVRKAAKKKVLGQGEVFHITQENIKEYLPRY</sequence>
<dbReference type="GO" id="GO:0004252">
    <property type="term" value="F:serine-type endopeptidase activity"/>
    <property type="evidence" value="ECO:0007669"/>
    <property type="project" value="InterPro"/>
</dbReference>
<evidence type="ECO:0000259" key="1">
    <source>
        <dbReference type="SMART" id="SM00382"/>
    </source>
</evidence>
<dbReference type="GO" id="GO:0004176">
    <property type="term" value="F:ATP-dependent peptidase activity"/>
    <property type="evidence" value="ECO:0007669"/>
    <property type="project" value="InterPro"/>
</dbReference>
<protein>
    <submittedName>
        <fullName evidence="2">AAA family ATPase</fullName>
    </submittedName>
</protein>
<reference evidence="2" key="1">
    <citation type="submission" date="2020-04" db="EMBL/GenBank/DDBJ databases">
        <authorList>
            <person name="Zhang T."/>
        </authorList>
    </citation>
    <scope>NUCLEOTIDE SEQUENCE</scope>
    <source>
        <strain evidence="2">HKST-UBA02</strain>
    </source>
</reference>
<dbReference type="InterPro" id="IPR027065">
    <property type="entry name" value="Lon_Prtase"/>
</dbReference>
<name>A0A955RVX9_UNCKA</name>
<dbReference type="Gene3D" id="1.10.8.60">
    <property type="match status" value="1"/>
</dbReference>
<dbReference type="PANTHER" id="PTHR43718">
    <property type="entry name" value="LON PROTEASE"/>
    <property type="match status" value="1"/>
</dbReference>
<dbReference type="SUPFAM" id="SSF52540">
    <property type="entry name" value="P-loop containing nucleoside triphosphate hydrolases"/>
    <property type="match status" value="1"/>
</dbReference>
<dbReference type="GO" id="GO:0007005">
    <property type="term" value="P:mitochondrion organization"/>
    <property type="evidence" value="ECO:0007669"/>
    <property type="project" value="TreeGrafter"/>
</dbReference>
<evidence type="ECO:0000313" key="2">
    <source>
        <dbReference type="EMBL" id="MCA9397299.1"/>
    </source>
</evidence>
<dbReference type="Gene3D" id="3.40.50.300">
    <property type="entry name" value="P-loop containing nucleotide triphosphate hydrolases"/>
    <property type="match status" value="1"/>
</dbReference>
<dbReference type="GO" id="GO:0016887">
    <property type="term" value="F:ATP hydrolysis activity"/>
    <property type="evidence" value="ECO:0007669"/>
    <property type="project" value="InterPro"/>
</dbReference>
<dbReference type="PANTHER" id="PTHR43718:SF2">
    <property type="entry name" value="LON PROTEASE HOMOLOG, MITOCHONDRIAL"/>
    <property type="match status" value="1"/>
</dbReference>
<dbReference type="SMART" id="SM00382">
    <property type="entry name" value="AAA"/>
    <property type="match status" value="1"/>
</dbReference>
<dbReference type="InterPro" id="IPR003593">
    <property type="entry name" value="AAA+_ATPase"/>
</dbReference>